<dbReference type="PANTHER" id="PTHR30012:SF0">
    <property type="entry name" value="TYPE II SECRETION SYSTEM PROTEIN F-RELATED"/>
    <property type="match status" value="1"/>
</dbReference>
<accession>A0A917IHY7</accession>
<evidence type="ECO:0000256" key="8">
    <source>
        <dbReference type="SAM" id="Phobius"/>
    </source>
</evidence>
<feature type="domain" description="Type II secretion system protein GspF" evidence="9">
    <location>
        <begin position="75"/>
        <end position="197"/>
    </location>
</feature>
<evidence type="ECO:0000256" key="3">
    <source>
        <dbReference type="ARBA" id="ARBA00022475"/>
    </source>
</evidence>
<dbReference type="AlphaFoldDB" id="A0A917IHY7"/>
<name>A0A917IHY7_9MICO</name>
<sequence length="411" mass="44760">MSDVQAFDYIGRDAEGKVHNGTVDAPNRTLAAARLRQMGVVPTHITESKGSWLTRDLEFSGFQRKIGLGEVAVATRQLATMLNAGLTLVRALTIIEEQAEQPKLADVFRDVRIDIERGRTLSDAFQRRGKVFPPLMIHLVKAGEAGGFLAESLESAADAFDAELKIRDTVKASLTYPVIVLIVAILAVIAMLIFIVPVFEKMFADLGGELPLPTQVLVVMSQNMWWFGPLLLVLVLGAWLAWRRYSQVPEVRRAIDLARNRVPVFGVLFRQVAIARFTRTLATTLTAGVPIMQALTIVKQTAGSALVEDAVGRVADGVGRGRSLAALVAAEEVFPPLVSNMVAVGEDTGALASMLRRVAEFTDREVQLTAQRLTAMIEPLMIVIVGVIVGGMIVSLYLPMFGIFEQIQQTA</sequence>
<dbReference type="InterPro" id="IPR018076">
    <property type="entry name" value="T2SS_GspF_dom"/>
</dbReference>
<dbReference type="InterPro" id="IPR042094">
    <property type="entry name" value="T2SS_GspF_sf"/>
</dbReference>
<dbReference type="PRINTS" id="PR00812">
    <property type="entry name" value="BCTERIALGSPF"/>
</dbReference>
<evidence type="ECO:0000256" key="5">
    <source>
        <dbReference type="ARBA" id="ARBA00022692"/>
    </source>
</evidence>
<keyword evidence="3" id="KW-1003">Cell membrane</keyword>
<keyword evidence="5 8" id="KW-0812">Transmembrane</keyword>
<keyword evidence="7 8" id="KW-0472">Membrane</keyword>
<gene>
    <name evidence="10" type="ORF">GCM10010921_29140</name>
</gene>
<keyword evidence="4" id="KW-0997">Cell inner membrane</keyword>
<comment type="subcellular location">
    <subcellularLocation>
        <location evidence="1">Cell inner membrane</location>
        <topology evidence="1">Multi-pass membrane protein</topology>
    </subcellularLocation>
</comment>
<feature type="domain" description="Type II secretion system protein GspF" evidence="9">
    <location>
        <begin position="277"/>
        <end position="399"/>
    </location>
</feature>
<organism evidence="10 11">
    <name type="scientific">Microbacterium album</name>
    <dbReference type="NCBI Taxonomy" id="2053191"/>
    <lineage>
        <taxon>Bacteria</taxon>
        <taxon>Bacillati</taxon>
        <taxon>Actinomycetota</taxon>
        <taxon>Actinomycetes</taxon>
        <taxon>Micrococcales</taxon>
        <taxon>Microbacteriaceae</taxon>
        <taxon>Microbacterium</taxon>
    </lineage>
</organism>
<proteinExistence type="inferred from homology"/>
<evidence type="ECO:0000256" key="7">
    <source>
        <dbReference type="ARBA" id="ARBA00023136"/>
    </source>
</evidence>
<evidence type="ECO:0000256" key="4">
    <source>
        <dbReference type="ARBA" id="ARBA00022519"/>
    </source>
</evidence>
<evidence type="ECO:0000256" key="1">
    <source>
        <dbReference type="ARBA" id="ARBA00004429"/>
    </source>
</evidence>
<dbReference type="FunFam" id="1.20.81.30:FF:000001">
    <property type="entry name" value="Type II secretion system protein F"/>
    <property type="match status" value="2"/>
</dbReference>
<reference evidence="10" key="1">
    <citation type="journal article" date="2014" name="Int. J. Syst. Evol. Microbiol.">
        <title>Complete genome sequence of Corynebacterium casei LMG S-19264T (=DSM 44701T), isolated from a smear-ripened cheese.</title>
        <authorList>
            <consortium name="US DOE Joint Genome Institute (JGI-PGF)"/>
            <person name="Walter F."/>
            <person name="Albersmeier A."/>
            <person name="Kalinowski J."/>
            <person name="Ruckert C."/>
        </authorList>
    </citation>
    <scope>NUCLEOTIDE SEQUENCE</scope>
    <source>
        <strain evidence="10">CGMCC 1.15794</strain>
    </source>
</reference>
<dbReference type="Pfam" id="PF00482">
    <property type="entry name" value="T2SSF"/>
    <property type="match status" value="2"/>
</dbReference>
<dbReference type="InterPro" id="IPR003004">
    <property type="entry name" value="GspF/PilC"/>
</dbReference>
<dbReference type="EMBL" id="BMJY01000021">
    <property type="protein sequence ID" value="GGH50406.1"/>
    <property type="molecule type" value="Genomic_DNA"/>
</dbReference>
<dbReference type="Gene3D" id="1.20.81.30">
    <property type="entry name" value="Type II secretion system (T2SS), domain F"/>
    <property type="match status" value="2"/>
</dbReference>
<dbReference type="Proteomes" id="UP000657592">
    <property type="component" value="Unassembled WGS sequence"/>
</dbReference>
<evidence type="ECO:0000313" key="10">
    <source>
        <dbReference type="EMBL" id="GGH50406.1"/>
    </source>
</evidence>
<comment type="caution">
    <text evidence="10">The sequence shown here is derived from an EMBL/GenBank/DDBJ whole genome shotgun (WGS) entry which is preliminary data.</text>
</comment>
<evidence type="ECO:0000259" key="9">
    <source>
        <dbReference type="Pfam" id="PF00482"/>
    </source>
</evidence>
<keyword evidence="6 8" id="KW-1133">Transmembrane helix</keyword>
<protein>
    <submittedName>
        <fullName evidence="10">Type II secretion system protein</fullName>
    </submittedName>
</protein>
<dbReference type="PANTHER" id="PTHR30012">
    <property type="entry name" value="GENERAL SECRETION PATHWAY PROTEIN"/>
    <property type="match status" value="1"/>
</dbReference>
<evidence type="ECO:0000256" key="6">
    <source>
        <dbReference type="ARBA" id="ARBA00022989"/>
    </source>
</evidence>
<dbReference type="RefSeq" id="WP_188757129.1">
    <property type="nucleotide sequence ID" value="NZ_BMJY01000021.1"/>
</dbReference>
<reference evidence="10" key="2">
    <citation type="submission" date="2020-09" db="EMBL/GenBank/DDBJ databases">
        <authorList>
            <person name="Sun Q."/>
            <person name="Zhou Y."/>
        </authorList>
    </citation>
    <scope>NUCLEOTIDE SEQUENCE</scope>
    <source>
        <strain evidence="10">CGMCC 1.15794</strain>
    </source>
</reference>
<keyword evidence="11" id="KW-1185">Reference proteome</keyword>
<evidence type="ECO:0000313" key="11">
    <source>
        <dbReference type="Proteomes" id="UP000657592"/>
    </source>
</evidence>
<feature type="transmembrane region" description="Helical" evidence="8">
    <location>
        <begin position="174"/>
        <end position="199"/>
    </location>
</feature>
<feature type="transmembrane region" description="Helical" evidence="8">
    <location>
        <begin position="380"/>
        <end position="404"/>
    </location>
</feature>
<comment type="similarity">
    <text evidence="2">Belongs to the GSP F family.</text>
</comment>
<evidence type="ECO:0000256" key="2">
    <source>
        <dbReference type="ARBA" id="ARBA00005745"/>
    </source>
</evidence>
<feature type="transmembrane region" description="Helical" evidence="8">
    <location>
        <begin position="224"/>
        <end position="242"/>
    </location>
</feature>
<dbReference type="GO" id="GO:0005886">
    <property type="term" value="C:plasma membrane"/>
    <property type="evidence" value="ECO:0007669"/>
    <property type="project" value="UniProtKB-SubCell"/>
</dbReference>